<comment type="caution">
    <text evidence="2">The sequence shown here is derived from an EMBL/GenBank/DDBJ whole genome shotgun (WGS) entry which is preliminary data.</text>
</comment>
<dbReference type="EMBL" id="JAWWNJ010000098">
    <property type="protein sequence ID" value="KAK6996341.1"/>
    <property type="molecule type" value="Genomic_DNA"/>
</dbReference>
<feature type="signal peptide" evidence="1">
    <location>
        <begin position="1"/>
        <end position="27"/>
    </location>
</feature>
<dbReference type="AlphaFoldDB" id="A0AAV9ZYZ7"/>
<protein>
    <recommendedName>
        <fullName evidence="4">F-box domain-containing protein</fullName>
    </recommendedName>
</protein>
<keyword evidence="1" id="KW-0732">Signal</keyword>
<evidence type="ECO:0008006" key="4">
    <source>
        <dbReference type="Google" id="ProtNLM"/>
    </source>
</evidence>
<dbReference type="Proteomes" id="UP001362999">
    <property type="component" value="Unassembled WGS sequence"/>
</dbReference>
<keyword evidence="3" id="KW-1185">Reference proteome</keyword>
<sequence length="445" mass="50953">MSAAAVHKLPNELLAFIFTLLLWDLAALKLPSHRRVLATVCKSWLHQVVHTPTLWRRIPLHACVTINHIQFCLTRSNGVDLEVDIRSWGPDVVDDLDEGKRKTRSRGSYGFATFVGTFLLQHLSRIRTLSIAFTQSYDLSMVLRSVHESSAPLLTNLRLQIGEVQSWSSAHKERLPVHWVSLKLLDLSGVGGDWFHAAQGVHLTCLLFRGIRCNDMTVDQILDVLDTLQALQTLEYTHVHCLGDVSPADRVTELKYLTQLSICLYDSDGVEVFRHLRLPALVDIHFLQYTTICIEPLLLACVDFLRKSPRVQVQFGDHPYGDFDTLWTNICEVVHLDLGNSDSTVWEHLKDFLWRDNHRQHFTQLHTLVIPLIVTIEEAKDITQQLQSQGLPPVCLYAKTNSGVQKMPDWREWMIQDNEVTFISPAFFPTFDWDVVEGSPHGWWK</sequence>
<accession>A0AAV9ZYZ7</accession>
<dbReference type="Gene3D" id="1.20.1280.50">
    <property type="match status" value="1"/>
</dbReference>
<proteinExistence type="predicted"/>
<name>A0AAV9ZYZ7_9AGAR</name>
<evidence type="ECO:0000313" key="2">
    <source>
        <dbReference type="EMBL" id="KAK6996341.1"/>
    </source>
</evidence>
<evidence type="ECO:0000256" key="1">
    <source>
        <dbReference type="SAM" id="SignalP"/>
    </source>
</evidence>
<gene>
    <name evidence="2" type="ORF">R3P38DRAFT_3222519</name>
</gene>
<reference evidence="2 3" key="1">
    <citation type="journal article" date="2024" name="J Genomics">
        <title>Draft genome sequencing and assembly of Favolaschia claudopus CIRM-BRFM 2984 isolated from oak limbs.</title>
        <authorList>
            <person name="Navarro D."/>
            <person name="Drula E."/>
            <person name="Chaduli D."/>
            <person name="Cazenave R."/>
            <person name="Ahrendt S."/>
            <person name="Wang J."/>
            <person name="Lipzen A."/>
            <person name="Daum C."/>
            <person name="Barry K."/>
            <person name="Grigoriev I.V."/>
            <person name="Favel A."/>
            <person name="Rosso M.N."/>
            <person name="Martin F."/>
        </authorList>
    </citation>
    <scope>NUCLEOTIDE SEQUENCE [LARGE SCALE GENOMIC DNA]</scope>
    <source>
        <strain evidence="2 3">CIRM-BRFM 2984</strain>
    </source>
</reference>
<organism evidence="2 3">
    <name type="scientific">Favolaschia claudopus</name>
    <dbReference type="NCBI Taxonomy" id="2862362"/>
    <lineage>
        <taxon>Eukaryota</taxon>
        <taxon>Fungi</taxon>
        <taxon>Dikarya</taxon>
        <taxon>Basidiomycota</taxon>
        <taxon>Agaricomycotina</taxon>
        <taxon>Agaricomycetes</taxon>
        <taxon>Agaricomycetidae</taxon>
        <taxon>Agaricales</taxon>
        <taxon>Marasmiineae</taxon>
        <taxon>Mycenaceae</taxon>
        <taxon>Favolaschia</taxon>
    </lineage>
</organism>
<evidence type="ECO:0000313" key="3">
    <source>
        <dbReference type="Proteomes" id="UP001362999"/>
    </source>
</evidence>
<feature type="chain" id="PRO_5043776826" description="F-box domain-containing protein" evidence="1">
    <location>
        <begin position="28"/>
        <end position="445"/>
    </location>
</feature>